<keyword evidence="1" id="KW-0805">Transcription regulation</keyword>
<evidence type="ECO:0000313" key="7">
    <source>
        <dbReference type="EMBL" id="MBD8062408.1"/>
    </source>
</evidence>
<name>A0ABR8Z253_9MICO</name>
<dbReference type="InterPro" id="IPR004111">
    <property type="entry name" value="Repressor_TetR_C"/>
</dbReference>
<keyword evidence="3" id="KW-0804">Transcription</keyword>
<organism evidence="7 8">
    <name type="scientific">Oceanitalea stevensii</name>
    <dbReference type="NCBI Taxonomy" id="2763072"/>
    <lineage>
        <taxon>Bacteria</taxon>
        <taxon>Bacillati</taxon>
        <taxon>Actinomycetota</taxon>
        <taxon>Actinomycetes</taxon>
        <taxon>Micrococcales</taxon>
        <taxon>Bogoriellaceae</taxon>
        <taxon>Georgenia</taxon>
    </lineage>
</organism>
<feature type="domain" description="HTH tetR-type" evidence="6">
    <location>
        <begin position="31"/>
        <end position="91"/>
    </location>
</feature>
<protein>
    <submittedName>
        <fullName evidence="7">TetR/AcrR family transcriptional regulator</fullName>
    </submittedName>
</protein>
<proteinExistence type="predicted"/>
<dbReference type="Gene3D" id="1.10.10.60">
    <property type="entry name" value="Homeodomain-like"/>
    <property type="match status" value="1"/>
</dbReference>
<dbReference type="EMBL" id="JACSPO010000003">
    <property type="protein sequence ID" value="MBD8062408.1"/>
    <property type="molecule type" value="Genomic_DNA"/>
</dbReference>
<feature type="region of interest" description="Disordered" evidence="5">
    <location>
        <begin position="247"/>
        <end position="296"/>
    </location>
</feature>
<evidence type="ECO:0000259" key="6">
    <source>
        <dbReference type="PROSITE" id="PS50977"/>
    </source>
</evidence>
<evidence type="ECO:0000256" key="1">
    <source>
        <dbReference type="ARBA" id="ARBA00023015"/>
    </source>
</evidence>
<keyword evidence="8" id="KW-1185">Reference proteome</keyword>
<dbReference type="InterPro" id="IPR009057">
    <property type="entry name" value="Homeodomain-like_sf"/>
</dbReference>
<dbReference type="Proteomes" id="UP000661894">
    <property type="component" value="Unassembled WGS sequence"/>
</dbReference>
<evidence type="ECO:0000256" key="3">
    <source>
        <dbReference type="ARBA" id="ARBA00023163"/>
    </source>
</evidence>
<reference evidence="7 8" key="1">
    <citation type="submission" date="2020-08" db="EMBL/GenBank/DDBJ databases">
        <title>A Genomic Blueprint of the Chicken Gut Microbiome.</title>
        <authorList>
            <person name="Gilroy R."/>
            <person name="Ravi A."/>
            <person name="Getino M."/>
            <person name="Pursley I."/>
            <person name="Horton D.L."/>
            <person name="Alikhan N.-F."/>
            <person name="Baker D."/>
            <person name="Gharbi K."/>
            <person name="Hall N."/>
            <person name="Watson M."/>
            <person name="Adriaenssens E.M."/>
            <person name="Foster-Nyarko E."/>
            <person name="Jarju S."/>
            <person name="Secka A."/>
            <person name="Antonio M."/>
            <person name="Oren A."/>
            <person name="Chaudhuri R."/>
            <person name="La Ragione R.M."/>
            <person name="Hildebrand F."/>
            <person name="Pallen M.J."/>
        </authorList>
    </citation>
    <scope>NUCLEOTIDE SEQUENCE [LARGE SCALE GENOMIC DNA]</scope>
    <source>
        <strain evidence="7 8">Sa1BUA1</strain>
    </source>
</reference>
<dbReference type="SUPFAM" id="SSF48498">
    <property type="entry name" value="Tetracyclin repressor-like, C-terminal domain"/>
    <property type="match status" value="1"/>
</dbReference>
<evidence type="ECO:0000256" key="4">
    <source>
        <dbReference type="PROSITE-ProRule" id="PRU00335"/>
    </source>
</evidence>
<feature type="DNA-binding region" description="H-T-H motif" evidence="4">
    <location>
        <begin position="54"/>
        <end position="73"/>
    </location>
</feature>
<dbReference type="Gene3D" id="1.10.357.10">
    <property type="entry name" value="Tetracycline Repressor, domain 2"/>
    <property type="match status" value="1"/>
</dbReference>
<accession>A0ABR8Z253</accession>
<evidence type="ECO:0000256" key="2">
    <source>
        <dbReference type="ARBA" id="ARBA00023125"/>
    </source>
</evidence>
<evidence type="ECO:0000256" key="5">
    <source>
        <dbReference type="SAM" id="MobiDB-lite"/>
    </source>
</evidence>
<dbReference type="SUPFAM" id="SSF46689">
    <property type="entry name" value="Homeodomain-like"/>
    <property type="match status" value="1"/>
</dbReference>
<dbReference type="InterPro" id="IPR050109">
    <property type="entry name" value="HTH-type_TetR-like_transc_reg"/>
</dbReference>
<sequence>MDTEPEDVPLPRGVALAWGVAAHPQRGPKRELSIERIVEAAIEIADADGLGAVSMTAVASRLGFTTMSLYRYVTNKDELLMVMGDTALGLPPLSLSEAGDWRARLAAYHREVLAVYEAHPWLLDLPIAGVPGTPGNAAWFDAGLGTLADTPLSWLERTAVLLLVMGQVRWTASVQRGYDARAAADGVTPDDLDRVMAQVLGTLVTAEAFPSLRVALDSGVLTDDSDPFAFGLERLLDGVALYVDSRADDAPRQSPEEPAGAPAEGFPKDPKVREARAARREAEKAVREGERRLREALKREREAVARARERAARGTGGGA</sequence>
<dbReference type="PANTHER" id="PTHR30055:SF151">
    <property type="entry name" value="TRANSCRIPTIONAL REGULATORY PROTEIN"/>
    <property type="match status" value="1"/>
</dbReference>
<feature type="compositionally biased region" description="Basic and acidic residues" evidence="5">
    <location>
        <begin position="266"/>
        <end position="296"/>
    </location>
</feature>
<dbReference type="InterPro" id="IPR001647">
    <property type="entry name" value="HTH_TetR"/>
</dbReference>
<dbReference type="PANTHER" id="PTHR30055">
    <property type="entry name" value="HTH-TYPE TRANSCRIPTIONAL REGULATOR RUTR"/>
    <property type="match status" value="1"/>
</dbReference>
<dbReference type="InterPro" id="IPR036271">
    <property type="entry name" value="Tet_transcr_reg_TetR-rel_C_sf"/>
</dbReference>
<dbReference type="Pfam" id="PF00440">
    <property type="entry name" value="TetR_N"/>
    <property type="match status" value="1"/>
</dbReference>
<gene>
    <name evidence="7" type="ORF">H9624_08720</name>
</gene>
<dbReference type="Pfam" id="PF02909">
    <property type="entry name" value="TetR_C_1"/>
    <property type="match status" value="1"/>
</dbReference>
<keyword evidence="2 4" id="KW-0238">DNA-binding</keyword>
<dbReference type="PROSITE" id="PS50977">
    <property type="entry name" value="HTH_TETR_2"/>
    <property type="match status" value="1"/>
</dbReference>
<comment type="caution">
    <text evidence="7">The sequence shown here is derived from an EMBL/GenBank/DDBJ whole genome shotgun (WGS) entry which is preliminary data.</text>
</comment>
<dbReference type="RefSeq" id="WP_251839511.1">
    <property type="nucleotide sequence ID" value="NZ_JACSPO010000003.1"/>
</dbReference>
<evidence type="ECO:0000313" key="8">
    <source>
        <dbReference type="Proteomes" id="UP000661894"/>
    </source>
</evidence>